<gene>
    <name evidence="1" type="ORF">Taro_013821</name>
</gene>
<dbReference type="Proteomes" id="UP000652761">
    <property type="component" value="Unassembled WGS sequence"/>
</dbReference>
<reference evidence="1" key="1">
    <citation type="submission" date="2017-07" db="EMBL/GenBank/DDBJ databases">
        <title>Taro Niue Genome Assembly and Annotation.</title>
        <authorList>
            <person name="Atibalentja N."/>
            <person name="Keating K."/>
            <person name="Fields C.J."/>
        </authorList>
    </citation>
    <scope>NUCLEOTIDE SEQUENCE</scope>
    <source>
        <strain evidence="1">Niue_2</strain>
        <tissue evidence="1">Leaf</tissue>
    </source>
</reference>
<organism evidence="1 2">
    <name type="scientific">Colocasia esculenta</name>
    <name type="common">Wild taro</name>
    <name type="synonym">Arum esculentum</name>
    <dbReference type="NCBI Taxonomy" id="4460"/>
    <lineage>
        <taxon>Eukaryota</taxon>
        <taxon>Viridiplantae</taxon>
        <taxon>Streptophyta</taxon>
        <taxon>Embryophyta</taxon>
        <taxon>Tracheophyta</taxon>
        <taxon>Spermatophyta</taxon>
        <taxon>Magnoliopsida</taxon>
        <taxon>Liliopsida</taxon>
        <taxon>Araceae</taxon>
        <taxon>Aroideae</taxon>
        <taxon>Colocasieae</taxon>
        <taxon>Colocasia</taxon>
    </lineage>
</organism>
<name>A0A843UNA2_COLES</name>
<evidence type="ECO:0000313" key="1">
    <source>
        <dbReference type="EMBL" id="MQL81359.1"/>
    </source>
</evidence>
<keyword evidence="2" id="KW-1185">Reference proteome</keyword>
<dbReference type="EMBL" id="NMUH01000562">
    <property type="protein sequence ID" value="MQL81359.1"/>
    <property type="molecule type" value="Genomic_DNA"/>
</dbReference>
<dbReference type="AlphaFoldDB" id="A0A843UNA2"/>
<evidence type="ECO:0000313" key="2">
    <source>
        <dbReference type="Proteomes" id="UP000652761"/>
    </source>
</evidence>
<comment type="caution">
    <text evidence="1">The sequence shown here is derived from an EMBL/GenBank/DDBJ whole genome shotgun (WGS) entry which is preliminary data.</text>
</comment>
<accession>A0A843UNA2</accession>
<sequence length="61" mass="6829">MPPPSSDVRCTLRFLGFCVLGRSAAPILLKTEDEEVQGPELFLAHVPPSWGLRRIDPLYHV</sequence>
<proteinExistence type="predicted"/>
<protein>
    <submittedName>
        <fullName evidence="1">Uncharacterized protein</fullName>
    </submittedName>
</protein>